<feature type="region of interest" description="Disordered" evidence="1">
    <location>
        <begin position="80"/>
        <end position="101"/>
    </location>
</feature>
<proteinExistence type="predicted"/>
<reference evidence="2" key="2">
    <citation type="submission" date="2021-02" db="EMBL/GenBank/DDBJ databases">
        <authorList>
            <person name="Kimball J.A."/>
            <person name="Haas M.W."/>
            <person name="Macchietto M."/>
            <person name="Kono T."/>
            <person name="Duquette J."/>
            <person name="Shao M."/>
        </authorList>
    </citation>
    <scope>NUCLEOTIDE SEQUENCE</scope>
    <source>
        <tissue evidence="2">Fresh leaf tissue</tissue>
    </source>
</reference>
<reference evidence="2" key="1">
    <citation type="journal article" date="2021" name="bioRxiv">
        <title>Whole Genome Assembly and Annotation of Northern Wild Rice, Zizania palustris L., Supports a Whole Genome Duplication in the Zizania Genus.</title>
        <authorList>
            <person name="Haas M."/>
            <person name="Kono T."/>
            <person name="Macchietto M."/>
            <person name="Millas R."/>
            <person name="McGilp L."/>
            <person name="Shao M."/>
            <person name="Duquette J."/>
            <person name="Hirsch C.N."/>
            <person name="Kimball J."/>
        </authorList>
    </citation>
    <scope>NUCLEOTIDE SEQUENCE</scope>
    <source>
        <tissue evidence="2">Fresh leaf tissue</tissue>
    </source>
</reference>
<dbReference type="AlphaFoldDB" id="A0A8J5SIU2"/>
<evidence type="ECO:0000313" key="2">
    <source>
        <dbReference type="EMBL" id="KAG8064598.1"/>
    </source>
</evidence>
<organism evidence="2 3">
    <name type="scientific">Zizania palustris</name>
    <name type="common">Northern wild rice</name>
    <dbReference type="NCBI Taxonomy" id="103762"/>
    <lineage>
        <taxon>Eukaryota</taxon>
        <taxon>Viridiplantae</taxon>
        <taxon>Streptophyta</taxon>
        <taxon>Embryophyta</taxon>
        <taxon>Tracheophyta</taxon>
        <taxon>Spermatophyta</taxon>
        <taxon>Magnoliopsida</taxon>
        <taxon>Liliopsida</taxon>
        <taxon>Poales</taxon>
        <taxon>Poaceae</taxon>
        <taxon>BOP clade</taxon>
        <taxon>Oryzoideae</taxon>
        <taxon>Oryzeae</taxon>
        <taxon>Zizaniinae</taxon>
        <taxon>Zizania</taxon>
    </lineage>
</organism>
<evidence type="ECO:0000313" key="3">
    <source>
        <dbReference type="Proteomes" id="UP000729402"/>
    </source>
</evidence>
<accession>A0A8J5SIU2</accession>
<gene>
    <name evidence="2" type="ORF">GUJ93_ZPchr0004g38753</name>
</gene>
<sequence>MDLSIGQGDGAAKGRCVRADVAEAMDAAKGDRCDWGRQMWSRKDAAKKRSSQGVAAVDASRVANAAEAADTSRDRCGKLKKISQGSARRMRPTRAGRSGGSGWTITGGTLLGACSMDATYCLFCG</sequence>
<comment type="caution">
    <text evidence="2">The sequence shown here is derived from an EMBL/GenBank/DDBJ whole genome shotgun (WGS) entry which is preliminary data.</text>
</comment>
<dbReference type="Proteomes" id="UP000729402">
    <property type="component" value="Unassembled WGS sequence"/>
</dbReference>
<keyword evidence="3" id="KW-1185">Reference proteome</keyword>
<protein>
    <submittedName>
        <fullName evidence="2">Uncharacterized protein</fullName>
    </submittedName>
</protein>
<evidence type="ECO:0000256" key="1">
    <source>
        <dbReference type="SAM" id="MobiDB-lite"/>
    </source>
</evidence>
<name>A0A8J5SIU2_ZIZPA</name>
<dbReference type="EMBL" id="JAAALK010000285">
    <property type="protein sequence ID" value="KAG8064598.1"/>
    <property type="molecule type" value="Genomic_DNA"/>
</dbReference>